<dbReference type="HOGENOM" id="CLU_1326679_0_0_1"/>
<evidence type="ECO:0000313" key="2">
    <source>
        <dbReference type="EMBL" id="GAA98162.1"/>
    </source>
</evidence>
<feature type="chain" id="PRO_5009955832" description="Ubiquitin 3 binding protein But2 C-terminal domain-containing protein" evidence="1">
    <location>
        <begin position="27"/>
        <end position="207"/>
    </location>
</feature>
<name>G7E5Q2_MIXOS</name>
<feature type="signal peptide" evidence="1">
    <location>
        <begin position="1"/>
        <end position="26"/>
    </location>
</feature>
<evidence type="ECO:0000256" key="1">
    <source>
        <dbReference type="SAM" id="SignalP"/>
    </source>
</evidence>
<reference evidence="2 3" key="1">
    <citation type="journal article" date="2011" name="J. Gen. Appl. Microbiol.">
        <title>Draft genome sequencing of the enigmatic basidiomycete Mixia osmundae.</title>
        <authorList>
            <person name="Nishida H."/>
            <person name="Nagatsuka Y."/>
            <person name="Sugiyama J."/>
        </authorList>
    </citation>
    <scope>NUCLEOTIDE SEQUENCE [LARGE SCALE GENOMIC DNA]</scope>
    <source>
        <strain evidence="3">CBS 9802 / IAM 14324 / JCM 22182 / KY 12970</strain>
    </source>
</reference>
<sequence>MRSFRLCSRAASIVWFVVGLHEAASATDRLEAPTPAGGRFCIAFEQVAATCYGQVALDGQILPFVVTAEQPSMLFGVRLTLDPLNAWCFAGESDMPRLPSVEASKIDQASPDNFEIELFAVRSMQTSQAFLPNRNLKIAEPVLGFMCGPNTKYLIPGMDISCAEIFHVEIESDQCEFRYDLGYQKPFWTTVKKSGGCTSTPQSVQTF</sequence>
<reference evidence="2 3" key="2">
    <citation type="journal article" date="2012" name="Open Biol.">
        <title>Characteristics of nucleosomes and linker DNA regions on the genome of the basidiomycete Mixia osmundae revealed by mono- and dinucleosome mapping.</title>
        <authorList>
            <person name="Nishida H."/>
            <person name="Kondo S."/>
            <person name="Matsumoto T."/>
            <person name="Suzuki Y."/>
            <person name="Yoshikawa H."/>
            <person name="Taylor T.D."/>
            <person name="Sugiyama J."/>
        </authorList>
    </citation>
    <scope>NUCLEOTIDE SEQUENCE [LARGE SCALE GENOMIC DNA]</scope>
    <source>
        <strain evidence="3">CBS 9802 / IAM 14324 / JCM 22182 / KY 12970</strain>
    </source>
</reference>
<dbReference type="AlphaFoldDB" id="G7E5Q2"/>
<gene>
    <name evidence="2" type="primary">Mo04845</name>
    <name evidence="2" type="ORF">E5Q_04845</name>
</gene>
<organism evidence="2 3">
    <name type="scientific">Mixia osmundae (strain CBS 9802 / IAM 14324 / JCM 22182 / KY 12970)</name>
    <dbReference type="NCBI Taxonomy" id="764103"/>
    <lineage>
        <taxon>Eukaryota</taxon>
        <taxon>Fungi</taxon>
        <taxon>Dikarya</taxon>
        <taxon>Basidiomycota</taxon>
        <taxon>Pucciniomycotina</taxon>
        <taxon>Mixiomycetes</taxon>
        <taxon>Mixiales</taxon>
        <taxon>Mixiaceae</taxon>
        <taxon>Mixia</taxon>
    </lineage>
</organism>
<proteinExistence type="predicted"/>
<evidence type="ECO:0000313" key="3">
    <source>
        <dbReference type="Proteomes" id="UP000009131"/>
    </source>
</evidence>
<keyword evidence="3" id="KW-1185">Reference proteome</keyword>
<dbReference type="Proteomes" id="UP000009131">
    <property type="component" value="Unassembled WGS sequence"/>
</dbReference>
<keyword evidence="1" id="KW-0732">Signal</keyword>
<evidence type="ECO:0008006" key="4">
    <source>
        <dbReference type="Google" id="ProtNLM"/>
    </source>
</evidence>
<protein>
    <recommendedName>
        <fullName evidence="4">Ubiquitin 3 binding protein But2 C-terminal domain-containing protein</fullName>
    </recommendedName>
</protein>
<dbReference type="RefSeq" id="XP_014569311.1">
    <property type="nucleotide sequence ID" value="XM_014713825.1"/>
</dbReference>
<comment type="caution">
    <text evidence="2">The sequence shown here is derived from an EMBL/GenBank/DDBJ whole genome shotgun (WGS) entry which is preliminary data.</text>
</comment>
<dbReference type="EMBL" id="BABT02000150">
    <property type="protein sequence ID" value="GAA98162.1"/>
    <property type="molecule type" value="Genomic_DNA"/>
</dbReference>
<dbReference type="InParanoid" id="G7E5Q2"/>
<accession>G7E5Q2</accession>